<organism evidence="2 3">
    <name type="scientific">Lepraria finkii</name>
    <dbReference type="NCBI Taxonomy" id="1340010"/>
    <lineage>
        <taxon>Eukaryota</taxon>
        <taxon>Fungi</taxon>
        <taxon>Dikarya</taxon>
        <taxon>Ascomycota</taxon>
        <taxon>Pezizomycotina</taxon>
        <taxon>Lecanoromycetes</taxon>
        <taxon>OSLEUM clade</taxon>
        <taxon>Lecanoromycetidae</taxon>
        <taxon>Lecanorales</taxon>
        <taxon>Lecanorineae</taxon>
        <taxon>Stereocaulaceae</taxon>
        <taxon>Lepraria</taxon>
    </lineage>
</organism>
<dbReference type="PANTHER" id="PTHR38790">
    <property type="entry name" value="2EXR DOMAIN-CONTAINING PROTEIN-RELATED"/>
    <property type="match status" value="1"/>
</dbReference>
<accession>A0ABR4AUT5</accession>
<evidence type="ECO:0000313" key="3">
    <source>
        <dbReference type="Proteomes" id="UP001590951"/>
    </source>
</evidence>
<dbReference type="Proteomes" id="UP001590951">
    <property type="component" value="Unassembled WGS sequence"/>
</dbReference>
<dbReference type="EMBL" id="JBHFEH010000063">
    <property type="protein sequence ID" value="KAL2049453.1"/>
    <property type="molecule type" value="Genomic_DNA"/>
</dbReference>
<name>A0ABR4AUT5_9LECA</name>
<evidence type="ECO:0000259" key="1">
    <source>
        <dbReference type="Pfam" id="PF24864"/>
    </source>
</evidence>
<gene>
    <name evidence="2" type="ORF">ABVK25_010248</name>
</gene>
<reference evidence="2 3" key="1">
    <citation type="submission" date="2024-09" db="EMBL/GenBank/DDBJ databases">
        <title>Rethinking Asexuality: The Enigmatic Case of Functional Sexual Genes in Lepraria (Stereocaulaceae).</title>
        <authorList>
            <person name="Doellman M."/>
            <person name="Sun Y."/>
            <person name="Barcenas-Pena A."/>
            <person name="Lumbsch H.T."/>
            <person name="Grewe F."/>
        </authorList>
    </citation>
    <scope>NUCLEOTIDE SEQUENCE [LARGE SCALE GENOMIC DNA]</scope>
    <source>
        <strain evidence="2 3">Grewe 0041</strain>
    </source>
</reference>
<dbReference type="InterPro" id="IPR056632">
    <property type="entry name" value="DUF7730"/>
</dbReference>
<proteinExistence type="predicted"/>
<feature type="domain" description="DUF7730" evidence="1">
    <location>
        <begin position="21"/>
        <end position="165"/>
    </location>
</feature>
<dbReference type="Pfam" id="PF24864">
    <property type="entry name" value="DUF7730"/>
    <property type="match status" value="1"/>
</dbReference>
<comment type="caution">
    <text evidence="2">The sequence shown here is derived from an EMBL/GenBank/DDBJ whole genome shotgun (WGS) entry which is preliminary data.</text>
</comment>
<keyword evidence="3" id="KW-1185">Reference proteome</keyword>
<sequence length="171" mass="19290">MESSNKTASPASNSLVAITEHNTSSLLLKLPQETKNQIYEVVCGGQFLHITKDLRLLSNHIRRAKTSEDRAQEKFDTGRGSKWDAADQINRHIHCKSSKKDEQNLSISILLSCRQPYNEARLLPYPTNAFSFSEPRILLNFVTTAMQSGALPAIRSVHLHMFIKRDIDLDA</sequence>
<protein>
    <recommendedName>
        <fullName evidence="1">DUF7730 domain-containing protein</fullName>
    </recommendedName>
</protein>
<evidence type="ECO:0000313" key="2">
    <source>
        <dbReference type="EMBL" id="KAL2049453.1"/>
    </source>
</evidence>